<evidence type="ECO:0000313" key="2">
    <source>
        <dbReference type="Proteomes" id="UP000287224"/>
    </source>
</evidence>
<name>A0A401ZMM3_9CHLR</name>
<dbReference type="RefSeq" id="WP_126600466.1">
    <property type="nucleotide sequence ID" value="NZ_BIFQ01000002.1"/>
</dbReference>
<sequence length="480" mass="52721">MIMCPYCLTMQEPQQTNLCNNADCGEKLPPKYVECARNGNVMCLGTFGLPSHGKTALLSSLMQSAQGVAKIALGSYVRPLDDATQKKLAEWSARYKSGNVKLPATQPSTQPKPLLIMNNKFLIANSTTMVAYDLAGEVLDKAGSQPEYVRALHQVNTIWCVVSLDDLVNKNEAGYSLDSLFTIYLDAMSELHIPIRDKNILVVYTKADILLGMRPGLEPLPFDVVDYLSADPYDQLREKRGSELPALDEDAYFAKMCEISDILRDYTIEFVDGGGAFVNMVQDAGAQVYFTINSAYGSNMDASDTVLNIQVRAIRVLDALIWAIKLDRPRAAEQEVALIVPATIGSTGLASQETIVRFYDELSAHGGYVATYYPGQIEPAFPLGISPQGIQSSYHLALIGPILDNLKPGTAVVLLVNDTLPLDFVDLFSTHWMERVLLVVARRELVATWLPHRRIFTHSGEIAPAASAFLEHVMAGTKKP</sequence>
<dbReference type="EMBL" id="BIFQ01000002">
    <property type="protein sequence ID" value="GCE08127.1"/>
    <property type="molecule type" value="Genomic_DNA"/>
</dbReference>
<dbReference type="OrthoDB" id="143162at2"/>
<dbReference type="SUPFAM" id="SSF52540">
    <property type="entry name" value="P-loop containing nucleoside triphosphate hydrolases"/>
    <property type="match status" value="1"/>
</dbReference>
<reference evidence="2" key="1">
    <citation type="submission" date="2018-12" db="EMBL/GenBank/DDBJ databases">
        <title>Tengunoibacter tsumagoiensis gen. nov., sp. nov., Dictyobacter kobayashii sp. nov., D. alpinus sp. nov., and D. joshuensis sp. nov. and description of Dictyobacteraceae fam. nov. within the order Ktedonobacterales isolated from Tengu-no-mugimeshi.</title>
        <authorList>
            <person name="Wang C.M."/>
            <person name="Zheng Y."/>
            <person name="Sakai Y."/>
            <person name="Toyoda A."/>
            <person name="Minakuchi Y."/>
            <person name="Abe K."/>
            <person name="Yokota A."/>
            <person name="Yabe S."/>
        </authorList>
    </citation>
    <scope>NUCLEOTIDE SEQUENCE [LARGE SCALE GENOMIC DNA]</scope>
    <source>
        <strain evidence="2">S-27</strain>
    </source>
</reference>
<proteinExistence type="predicted"/>
<protein>
    <submittedName>
        <fullName evidence="1">Uncharacterized protein</fullName>
    </submittedName>
</protein>
<dbReference type="AlphaFoldDB" id="A0A401ZMM3"/>
<evidence type="ECO:0000313" key="1">
    <source>
        <dbReference type="EMBL" id="GCE08127.1"/>
    </source>
</evidence>
<dbReference type="Proteomes" id="UP000287224">
    <property type="component" value="Unassembled WGS sequence"/>
</dbReference>
<accession>A0A401ZMM3</accession>
<comment type="caution">
    <text evidence="1">The sequence shown here is derived from an EMBL/GenBank/DDBJ whole genome shotgun (WGS) entry which is preliminary data.</text>
</comment>
<dbReference type="InterPro" id="IPR027417">
    <property type="entry name" value="P-loop_NTPase"/>
</dbReference>
<keyword evidence="2" id="KW-1185">Reference proteome</keyword>
<gene>
    <name evidence="1" type="ORF">KDAU_54560</name>
</gene>
<organism evidence="1 2">
    <name type="scientific">Dictyobacter aurantiacus</name>
    <dbReference type="NCBI Taxonomy" id="1936993"/>
    <lineage>
        <taxon>Bacteria</taxon>
        <taxon>Bacillati</taxon>
        <taxon>Chloroflexota</taxon>
        <taxon>Ktedonobacteria</taxon>
        <taxon>Ktedonobacterales</taxon>
        <taxon>Dictyobacteraceae</taxon>
        <taxon>Dictyobacter</taxon>
    </lineage>
</organism>